<gene>
    <name evidence="1" type="ORF">SPELUC_LOCUS8885</name>
</gene>
<reference evidence="1" key="1">
    <citation type="submission" date="2021-06" db="EMBL/GenBank/DDBJ databases">
        <authorList>
            <person name="Kallberg Y."/>
            <person name="Tangrot J."/>
            <person name="Rosling A."/>
        </authorList>
    </citation>
    <scope>NUCLEOTIDE SEQUENCE</scope>
    <source>
        <strain evidence="1">28 12/20/2015</strain>
    </source>
</reference>
<protein>
    <submittedName>
        <fullName evidence="1">1257_t:CDS:1</fullName>
    </submittedName>
</protein>
<keyword evidence="2" id="KW-1185">Reference proteome</keyword>
<comment type="caution">
    <text evidence="1">The sequence shown here is derived from an EMBL/GenBank/DDBJ whole genome shotgun (WGS) entry which is preliminary data.</text>
</comment>
<sequence length="198" mass="22792">NEEMEKKTQALTNLQTQLNLATKTKEELLEYLKIYREMNVISFSSGSNSLAGKRFFSNLDDPQTTKVEKMENFEKFMKQHGNINVVYLHLTNNKLMELGNKNIFNSVRVIKPELADWLDCKDEIKYPTYHSPETWHSKPINTKQITQLLQVSKGIDCVDIPTDTVEISELGEQLKEVNLEEKGETSLSSQIEIPPKNN</sequence>
<organism evidence="1 2">
    <name type="scientific">Cetraspora pellucida</name>
    <dbReference type="NCBI Taxonomy" id="1433469"/>
    <lineage>
        <taxon>Eukaryota</taxon>
        <taxon>Fungi</taxon>
        <taxon>Fungi incertae sedis</taxon>
        <taxon>Mucoromycota</taxon>
        <taxon>Glomeromycotina</taxon>
        <taxon>Glomeromycetes</taxon>
        <taxon>Diversisporales</taxon>
        <taxon>Gigasporaceae</taxon>
        <taxon>Cetraspora</taxon>
    </lineage>
</organism>
<evidence type="ECO:0000313" key="2">
    <source>
        <dbReference type="Proteomes" id="UP000789366"/>
    </source>
</evidence>
<dbReference type="EMBL" id="CAJVPW010013982">
    <property type="protein sequence ID" value="CAG8650157.1"/>
    <property type="molecule type" value="Genomic_DNA"/>
</dbReference>
<accession>A0ACA9NEN3</accession>
<proteinExistence type="predicted"/>
<evidence type="ECO:0000313" key="1">
    <source>
        <dbReference type="EMBL" id="CAG8650157.1"/>
    </source>
</evidence>
<name>A0ACA9NEN3_9GLOM</name>
<dbReference type="Proteomes" id="UP000789366">
    <property type="component" value="Unassembled WGS sequence"/>
</dbReference>
<feature type="non-terminal residue" evidence="1">
    <location>
        <position position="1"/>
    </location>
</feature>